<evidence type="ECO:0000313" key="16">
    <source>
        <dbReference type="Proteomes" id="UP000196594"/>
    </source>
</evidence>
<feature type="domain" description="Histidine kinase" evidence="14">
    <location>
        <begin position="326"/>
        <end position="518"/>
    </location>
</feature>
<dbReference type="InterPro" id="IPR005467">
    <property type="entry name" value="His_kinase_dom"/>
</dbReference>
<accession>A0ABX3ZFI2</accession>
<keyword evidence="16" id="KW-1185">Reference proteome</keyword>
<keyword evidence="4" id="KW-1003">Cell membrane</keyword>
<dbReference type="SMART" id="SM00387">
    <property type="entry name" value="HATPase_c"/>
    <property type="match status" value="1"/>
</dbReference>
<sequence length="518" mass="57143">MINRLKQSLTAHLIMTISGIIFTICVLFLLLINHYLDESILDEMGEKALTSAYLIADRPDIVAAFSTENPSSILQPIAEDIRKQTGANFVVIGNKQGIRYTHPNTGKIGKSMVGGDNDSALINKESVVSVTTGSMGESVRGKVPVLVDGNVVGVVSVGFLTKDLQGTIDTAFFGWLQITLLLAVFGIVCAVLISLYVKEQLLGMQPAQIAKLYSSYHTILEETTDGVILTTLNNEVVIANSRAKELISSLTEGISLHTLLPERLFKEEVIQALEIPLQQQEMIFSKTPLKHEKQLGYLYILRAKLEYETVINELTLVKQQARMQRAKTHEFANKLHVILGLLKQSHIEDAIGFIRQEQQDSTKQQQALATQPSILLQALLEGKISEAKERGITITIETEDVLVDYNDEEVDALLTALGNVLQNAMDALDQTNIADKQIKLFIQQYRHELIIEVHDNGPGIDAETANKIFTLGFTTKDGYDRGYGLAISEQALEKVGGSLLIEESDLGGACFLIILQRK</sequence>
<proteinExistence type="predicted"/>
<dbReference type="SUPFAM" id="SSF55874">
    <property type="entry name" value="ATPase domain of HSP90 chaperone/DNA topoisomerase II/histidine kinase"/>
    <property type="match status" value="1"/>
</dbReference>
<dbReference type="InterPro" id="IPR003594">
    <property type="entry name" value="HATPase_dom"/>
</dbReference>
<keyword evidence="10 13" id="KW-1133">Transmembrane helix</keyword>
<evidence type="ECO:0000256" key="1">
    <source>
        <dbReference type="ARBA" id="ARBA00000085"/>
    </source>
</evidence>
<evidence type="ECO:0000256" key="7">
    <source>
        <dbReference type="ARBA" id="ARBA00022741"/>
    </source>
</evidence>
<dbReference type="Gene3D" id="3.30.565.10">
    <property type="entry name" value="Histidine kinase-like ATPase, C-terminal domain"/>
    <property type="match status" value="1"/>
</dbReference>
<dbReference type="Proteomes" id="UP000196594">
    <property type="component" value="Unassembled WGS sequence"/>
</dbReference>
<evidence type="ECO:0000256" key="2">
    <source>
        <dbReference type="ARBA" id="ARBA00004651"/>
    </source>
</evidence>
<comment type="subcellular location">
    <subcellularLocation>
        <location evidence="2">Cell membrane</location>
        <topology evidence="2">Multi-pass membrane protein</topology>
    </subcellularLocation>
</comment>
<keyword evidence="8 15" id="KW-0418">Kinase</keyword>
<organism evidence="15 16">
    <name type="scientific">Solibacillus kalamii</name>
    <dbReference type="NCBI Taxonomy" id="1748298"/>
    <lineage>
        <taxon>Bacteria</taxon>
        <taxon>Bacillati</taxon>
        <taxon>Bacillota</taxon>
        <taxon>Bacilli</taxon>
        <taxon>Bacillales</taxon>
        <taxon>Caryophanaceae</taxon>
        <taxon>Solibacillus</taxon>
    </lineage>
</organism>
<evidence type="ECO:0000256" key="3">
    <source>
        <dbReference type="ARBA" id="ARBA00012438"/>
    </source>
</evidence>
<dbReference type="EMBL" id="NHNT01000008">
    <property type="protein sequence ID" value="OUZ38470.1"/>
    <property type="molecule type" value="Genomic_DNA"/>
</dbReference>
<evidence type="ECO:0000256" key="12">
    <source>
        <dbReference type="ARBA" id="ARBA00023136"/>
    </source>
</evidence>
<dbReference type="InterPro" id="IPR050980">
    <property type="entry name" value="2C_sensor_his_kinase"/>
</dbReference>
<dbReference type="PROSITE" id="PS50109">
    <property type="entry name" value="HIS_KIN"/>
    <property type="match status" value="1"/>
</dbReference>
<feature type="transmembrane region" description="Helical" evidence="13">
    <location>
        <begin position="12"/>
        <end position="36"/>
    </location>
</feature>
<evidence type="ECO:0000313" key="15">
    <source>
        <dbReference type="EMBL" id="OUZ38470.1"/>
    </source>
</evidence>
<dbReference type="InterPro" id="IPR004358">
    <property type="entry name" value="Sig_transdc_His_kin-like_C"/>
</dbReference>
<dbReference type="Pfam" id="PF17203">
    <property type="entry name" value="sCache_3_2"/>
    <property type="match status" value="1"/>
</dbReference>
<keyword evidence="9" id="KW-0067">ATP-binding</keyword>
<evidence type="ECO:0000256" key="10">
    <source>
        <dbReference type="ARBA" id="ARBA00022989"/>
    </source>
</evidence>
<keyword evidence="12 13" id="KW-0472">Membrane</keyword>
<protein>
    <recommendedName>
        <fullName evidence="3">histidine kinase</fullName>
        <ecNumber evidence="3">2.7.13.3</ecNumber>
    </recommendedName>
</protein>
<evidence type="ECO:0000256" key="6">
    <source>
        <dbReference type="ARBA" id="ARBA00022692"/>
    </source>
</evidence>
<dbReference type="PANTHER" id="PTHR44936">
    <property type="entry name" value="SENSOR PROTEIN CREC"/>
    <property type="match status" value="1"/>
</dbReference>
<comment type="caution">
    <text evidence="15">The sequence shown here is derived from an EMBL/GenBank/DDBJ whole genome shotgun (WGS) entry which is preliminary data.</text>
</comment>
<dbReference type="EC" id="2.7.13.3" evidence="3"/>
<dbReference type="InterPro" id="IPR029151">
    <property type="entry name" value="Sensor-like_sf"/>
</dbReference>
<dbReference type="Pfam" id="PF02518">
    <property type="entry name" value="HATPase_c"/>
    <property type="match status" value="1"/>
</dbReference>
<dbReference type="PANTHER" id="PTHR44936:SF10">
    <property type="entry name" value="SENSOR PROTEIN RSTB"/>
    <property type="match status" value="1"/>
</dbReference>
<keyword evidence="6 13" id="KW-0812">Transmembrane</keyword>
<keyword evidence="7" id="KW-0547">Nucleotide-binding</keyword>
<evidence type="ECO:0000256" key="13">
    <source>
        <dbReference type="SAM" id="Phobius"/>
    </source>
</evidence>
<evidence type="ECO:0000256" key="9">
    <source>
        <dbReference type="ARBA" id="ARBA00022840"/>
    </source>
</evidence>
<dbReference type="RefSeq" id="WP_087617707.1">
    <property type="nucleotide sequence ID" value="NZ_JAFBEY010000006.1"/>
</dbReference>
<evidence type="ECO:0000259" key="14">
    <source>
        <dbReference type="PROSITE" id="PS50109"/>
    </source>
</evidence>
<evidence type="ECO:0000256" key="5">
    <source>
        <dbReference type="ARBA" id="ARBA00022679"/>
    </source>
</evidence>
<gene>
    <name evidence="15" type="ORF">CBM15_12000</name>
</gene>
<keyword evidence="5" id="KW-0808">Transferase</keyword>
<keyword evidence="11" id="KW-0902">Two-component regulatory system</keyword>
<evidence type="ECO:0000256" key="8">
    <source>
        <dbReference type="ARBA" id="ARBA00022777"/>
    </source>
</evidence>
<evidence type="ECO:0000256" key="11">
    <source>
        <dbReference type="ARBA" id="ARBA00023012"/>
    </source>
</evidence>
<reference evidence="15 16" key="1">
    <citation type="journal article" date="2017" name="Int. J. Syst. Evol. Microbiol.">
        <title>Solibacillus kalamii sp. nov., isolated from a high-efficiency particulate arrestance filter system used in the International Space Station.</title>
        <authorList>
            <person name="Checinska Sielaff A."/>
            <person name="Kumar R.M."/>
            <person name="Pal D."/>
            <person name="Mayilraj S."/>
            <person name="Venkateswaran K."/>
        </authorList>
    </citation>
    <scope>NUCLEOTIDE SEQUENCE [LARGE SCALE GENOMIC DNA]</scope>
    <source>
        <strain evidence="15 16">ISSFR-015</strain>
    </source>
</reference>
<dbReference type="Gene3D" id="3.30.450.20">
    <property type="entry name" value="PAS domain"/>
    <property type="match status" value="2"/>
</dbReference>
<evidence type="ECO:0000256" key="4">
    <source>
        <dbReference type="ARBA" id="ARBA00022475"/>
    </source>
</evidence>
<dbReference type="InterPro" id="IPR033463">
    <property type="entry name" value="sCache_3"/>
</dbReference>
<dbReference type="InterPro" id="IPR036890">
    <property type="entry name" value="HATPase_C_sf"/>
</dbReference>
<feature type="transmembrane region" description="Helical" evidence="13">
    <location>
        <begin position="172"/>
        <end position="197"/>
    </location>
</feature>
<dbReference type="SUPFAM" id="SSF103190">
    <property type="entry name" value="Sensory domain-like"/>
    <property type="match status" value="1"/>
</dbReference>
<comment type="catalytic activity">
    <reaction evidence="1">
        <text>ATP + protein L-histidine = ADP + protein N-phospho-L-histidine.</text>
        <dbReference type="EC" id="2.7.13.3"/>
    </reaction>
</comment>
<name>A0ABX3ZFI2_9BACL</name>
<dbReference type="GO" id="GO:0016301">
    <property type="term" value="F:kinase activity"/>
    <property type="evidence" value="ECO:0007669"/>
    <property type="project" value="UniProtKB-KW"/>
</dbReference>
<dbReference type="PRINTS" id="PR00344">
    <property type="entry name" value="BCTRLSENSOR"/>
</dbReference>